<dbReference type="Proteomes" id="UP000807159">
    <property type="component" value="Unassembled WGS sequence"/>
</dbReference>
<evidence type="ECO:0000256" key="1">
    <source>
        <dbReference type="SAM" id="MobiDB-lite"/>
    </source>
</evidence>
<proteinExistence type="predicted"/>
<name>A0A8T2WJ29_POPDE</name>
<evidence type="ECO:0000313" key="2">
    <source>
        <dbReference type="EMBL" id="KAH8479697.1"/>
    </source>
</evidence>
<comment type="caution">
    <text evidence="2">The sequence shown here is derived from an EMBL/GenBank/DDBJ whole genome shotgun (WGS) entry which is preliminary data.</text>
</comment>
<keyword evidence="3" id="KW-1185">Reference proteome</keyword>
<feature type="non-terminal residue" evidence="2">
    <location>
        <position position="51"/>
    </location>
</feature>
<feature type="non-terminal residue" evidence="2">
    <location>
        <position position="1"/>
    </location>
</feature>
<dbReference type="EMBL" id="JACEGQ020000066">
    <property type="protein sequence ID" value="KAH8479697.1"/>
    <property type="molecule type" value="Genomic_DNA"/>
</dbReference>
<sequence>SRGNHQRGWRHGWRGFGGPTAPRKSGSASLVRGVDSAGHRPPGRGNHRWHH</sequence>
<evidence type="ECO:0000313" key="3">
    <source>
        <dbReference type="Proteomes" id="UP000807159"/>
    </source>
</evidence>
<protein>
    <submittedName>
        <fullName evidence="2">Uncharacterized protein</fullName>
    </submittedName>
</protein>
<dbReference type="AlphaFoldDB" id="A0A8T2WJ29"/>
<reference evidence="2" key="1">
    <citation type="journal article" date="2021" name="J. Hered.">
        <title>Genome Assembly of Salicaceae Populus deltoides (Eastern Cottonwood) I-69 Based on Nanopore Sequencing and Hi-C Technologies.</title>
        <authorList>
            <person name="Bai S."/>
            <person name="Wu H."/>
            <person name="Zhang J."/>
            <person name="Pan Z."/>
            <person name="Zhao W."/>
            <person name="Li Z."/>
            <person name="Tong C."/>
        </authorList>
    </citation>
    <scope>NUCLEOTIDE SEQUENCE</scope>
    <source>
        <tissue evidence="2">Leaf</tissue>
    </source>
</reference>
<feature type="compositionally biased region" description="Basic residues" evidence="1">
    <location>
        <begin position="1"/>
        <end position="13"/>
    </location>
</feature>
<gene>
    <name evidence="2" type="ORF">H0E87_031472</name>
</gene>
<feature type="region of interest" description="Disordered" evidence="1">
    <location>
        <begin position="1"/>
        <end position="51"/>
    </location>
</feature>
<organism evidence="2 3">
    <name type="scientific">Populus deltoides</name>
    <name type="common">Eastern poplar</name>
    <name type="synonym">Eastern cottonwood</name>
    <dbReference type="NCBI Taxonomy" id="3696"/>
    <lineage>
        <taxon>Eukaryota</taxon>
        <taxon>Viridiplantae</taxon>
        <taxon>Streptophyta</taxon>
        <taxon>Embryophyta</taxon>
        <taxon>Tracheophyta</taxon>
        <taxon>Spermatophyta</taxon>
        <taxon>Magnoliopsida</taxon>
        <taxon>eudicotyledons</taxon>
        <taxon>Gunneridae</taxon>
        <taxon>Pentapetalae</taxon>
        <taxon>rosids</taxon>
        <taxon>fabids</taxon>
        <taxon>Malpighiales</taxon>
        <taxon>Salicaceae</taxon>
        <taxon>Saliceae</taxon>
        <taxon>Populus</taxon>
    </lineage>
</organism>
<feature type="compositionally biased region" description="Basic residues" evidence="1">
    <location>
        <begin position="41"/>
        <end position="51"/>
    </location>
</feature>
<accession>A0A8T2WJ29</accession>